<dbReference type="InterPro" id="IPR002018">
    <property type="entry name" value="CarbesteraseB"/>
</dbReference>
<dbReference type="Proteomes" id="UP000016666">
    <property type="component" value="Chromosome 12"/>
</dbReference>
<evidence type="ECO:0000256" key="1">
    <source>
        <dbReference type="ARBA" id="ARBA00005964"/>
    </source>
</evidence>
<dbReference type="GeneTree" id="ENSGT00940000155200"/>
<dbReference type="Pfam" id="PF00135">
    <property type="entry name" value="COesterase"/>
    <property type="match status" value="1"/>
</dbReference>
<dbReference type="AlphaFoldDB" id="A0A493TWJ3"/>
<dbReference type="PANTHER" id="PTHR11559">
    <property type="entry name" value="CARBOXYLESTERASE"/>
    <property type="match status" value="1"/>
</dbReference>
<evidence type="ECO:0000259" key="2">
    <source>
        <dbReference type="Pfam" id="PF00135"/>
    </source>
</evidence>
<dbReference type="InterPro" id="IPR050309">
    <property type="entry name" value="Type-B_Carboxylest/Lipase"/>
</dbReference>
<accession>A0A493TWJ3</accession>
<dbReference type="STRING" id="8840.ENSAPLP00000030226"/>
<organism evidence="3 4">
    <name type="scientific">Anas platyrhynchos platyrhynchos</name>
    <name type="common">Northern mallard</name>
    <dbReference type="NCBI Taxonomy" id="8840"/>
    <lineage>
        <taxon>Eukaryota</taxon>
        <taxon>Metazoa</taxon>
        <taxon>Chordata</taxon>
        <taxon>Craniata</taxon>
        <taxon>Vertebrata</taxon>
        <taxon>Euteleostomi</taxon>
        <taxon>Archelosauria</taxon>
        <taxon>Archosauria</taxon>
        <taxon>Dinosauria</taxon>
        <taxon>Saurischia</taxon>
        <taxon>Theropoda</taxon>
        <taxon>Coelurosauria</taxon>
        <taxon>Aves</taxon>
        <taxon>Neognathae</taxon>
        <taxon>Galloanserae</taxon>
        <taxon>Anseriformes</taxon>
        <taxon>Anatidae</taxon>
        <taxon>Anatinae</taxon>
        <taxon>Anas</taxon>
    </lineage>
</organism>
<dbReference type="OMA" id="NDEXGWI"/>
<reference evidence="3" key="3">
    <citation type="submission" date="2025-09" db="UniProtKB">
        <authorList>
            <consortium name="Ensembl"/>
        </authorList>
    </citation>
    <scope>IDENTIFICATION</scope>
</reference>
<dbReference type="InterPro" id="IPR029058">
    <property type="entry name" value="AB_hydrolase_fold"/>
</dbReference>
<dbReference type="Ensembl" id="ENSAPLT00000036514.1">
    <property type="protein sequence ID" value="ENSAPLP00000030226.1"/>
    <property type="gene ID" value="ENSAPLG00000028614.1"/>
</dbReference>
<sequence length="269" mass="31133">LVNCLRNQEAMDIIEIQLLPLVLDGVFLHKSPEDILTGKEFNMVPLMIGVTNNEFGWNIRSLSRTQLAFVIPHSYLLKKRDAKSIIKMEEFPTELLPMITDEYLGNTDDPAELRDQFLDLLGDVGVVMPSIKALNYHKETGAPTYFFEYQHRPTAYRDSKPEYVKADHGDEVGFVFGGPYLAGEATEEEKNLSKTLMKYWANFARNGDPNGEGLVEWPSYNLNEEYLQINLEQKKARKLKEKKVDFWKKIMFEQTNTKRMENRKVNSEL</sequence>
<reference evidence="3" key="2">
    <citation type="submission" date="2025-08" db="UniProtKB">
        <authorList>
            <consortium name="Ensembl"/>
        </authorList>
    </citation>
    <scope>IDENTIFICATION</scope>
</reference>
<keyword evidence="4" id="KW-1185">Reference proteome</keyword>
<evidence type="ECO:0000313" key="4">
    <source>
        <dbReference type="Proteomes" id="UP000016666"/>
    </source>
</evidence>
<reference evidence="3 4" key="1">
    <citation type="submission" date="2017-10" db="EMBL/GenBank/DDBJ databases">
        <title>A new Pekin duck reference genome.</title>
        <authorList>
            <person name="Hou Z.-C."/>
            <person name="Zhou Z.-K."/>
            <person name="Zhu F."/>
            <person name="Hou S.-S."/>
        </authorList>
    </citation>
    <scope>NUCLEOTIDE SEQUENCE [LARGE SCALE GENOMIC DNA]</scope>
</reference>
<comment type="similarity">
    <text evidence="1">Belongs to the type-B carboxylesterase/lipase family.</text>
</comment>
<feature type="domain" description="Carboxylesterase type B" evidence="2">
    <location>
        <begin position="1"/>
        <end position="247"/>
    </location>
</feature>
<dbReference type="Gene3D" id="3.40.50.1820">
    <property type="entry name" value="alpha/beta hydrolase"/>
    <property type="match status" value="1"/>
</dbReference>
<protein>
    <recommendedName>
        <fullName evidence="2">Carboxylesterase type B domain-containing protein</fullName>
    </recommendedName>
</protein>
<proteinExistence type="inferred from homology"/>
<dbReference type="SUPFAM" id="SSF53474">
    <property type="entry name" value="alpha/beta-Hydrolases"/>
    <property type="match status" value="1"/>
</dbReference>
<name>A0A493TWJ3_ANAPP</name>
<evidence type="ECO:0000313" key="3">
    <source>
        <dbReference type="Ensembl" id="ENSAPLP00000030226.1"/>
    </source>
</evidence>